<accession>A0A224XTQ8</accession>
<protein>
    <submittedName>
        <fullName evidence="2">Uncharacterized protein</fullName>
    </submittedName>
</protein>
<evidence type="ECO:0000313" key="2">
    <source>
        <dbReference type="EMBL" id="JAW15926.1"/>
    </source>
</evidence>
<keyword evidence="1" id="KW-0812">Transmembrane</keyword>
<name>A0A224XTQ8_9HEMI</name>
<dbReference type="AlphaFoldDB" id="A0A224XTQ8"/>
<evidence type="ECO:0000256" key="1">
    <source>
        <dbReference type="SAM" id="Phobius"/>
    </source>
</evidence>
<dbReference type="EMBL" id="GFTR01000500">
    <property type="protein sequence ID" value="JAW15926.1"/>
    <property type="molecule type" value="Transcribed_RNA"/>
</dbReference>
<proteinExistence type="predicted"/>
<keyword evidence="1" id="KW-1133">Transmembrane helix</keyword>
<feature type="transmembrane region" description="Helical" evidence="1">
    <location>
        <begin position="33"/>
        <end position="55"/>
    </location>
</feature>
<organism evidence="2">
    <name type="scientific">Panstrongylus lignarius</name>
    <dbReference type="NCBI Taxonomy" id="156445"/>
    <lineage>
        <taxon>Eukaryota</taxon>
        <taxon>Metazoa</taxon>
        <taxon>Ecdysozoa</taxon>
        <taxon>Arthropoda</taxon>
        <taxon>Hexapoda</taxon>
        <taxon>Insecta</taxon>
        <taxon>Pterygota</taxon>
        <taxon>Neoptera</taxon>
        <taxon>Paraneoptera</taxon>
        <taxon>Hemiptera</taxon>
        <taxon>Heteroptera</taxon>
        <taxon>Panheteroptera</taxon>
        <taxon>Cimicomorpha</taxon>
        <taxon>Reduviidae</taxon>
        <taxon>Triatominae</taxon>
        <taxon>Panstrongylus</taxon>
    </lineage>
</organism>
<reference evidence="2" key="1">
    <citation type="journal article" date="2018" name="PLoS Negl. Trop. Dis.">
        <title>An insight into the salivary gland and fat body transcriptome of Panstrongylus lignarius (Hemiptera: Heteroptera), the main vector of Chagas disease in Peru.</title>
        <authorList>
            <person name="Nevoa J.C."/>
            <person name="Mendes M.T."/>
            <person name="da Silva M.V."/>
            <person name="Soares S.C."/>
            <person name="Oliveira C.J.F."/>
            <person name="Ribeiro J.M.C."/>
        </authorList>
    </citation>
    <scope>NUCLEOTIDE SEQUENCE</scope>
</reference>
<sequence length="73" mass="8994">MFLVLMFSFFLFSLSIISIYFHLYFSFMIHHSVVSIPFSFCIFLIFFVFSFLFVYSRLKTFSFFPFFVLFFLH</sequence>
<keyword evidence="1" id="KW-0472">Membrane</keyword>
<feature type="transmembrane region" description="Helical" evidence="1">
    <location>
        <begin position="7"/>
        <end position="27"/>
    </location>
</feature>